<dbReference type="InterPro" id="IPR050700">
    <property type="entry name" value="YIM1/Zinc_Alcohol_DH_Fams"/>
</dbReference>
<dbReference type="InterPro" id="IPR020843">
    <property type="entry name" value="ER"/>
</dbReference>
<dbReference type="SMART" id="SM00829">
    <property type="entry name" value="PKS_ER"/>
    <property type="match status" value="1"/>
</dbReference>
<dbReference type="PANTHER" id="PTHR11695">
    <property type="entry name" value="ALCOHOL DEHYDROGENASE RELATED"/>
    <property type="match status" value="1"/>
</dbReference>
<reference evidence="3 5" key="2">
    <citation type="submission" date="2018-03" db="EMBL/GenBank/DDBJ databases">
        <title>Blue discolouration in mozzarella cheese caused by Pseudomonas fluorescens.</title>
        <authorList>
            <person name="Chiesa F."/>
            <person name="Dalmasso A."/>
            <person name="Lomonaco S."/>
        </authorList>
    </citation>
    <scope>NUCLEOTIDE SEQUENCE [LARGE SCALE GENOMIC DNA]</scope>
    <source>
        <strain evidence="3 5">11293</strain>
    </source>
</reference>
<evidence type="ECO:0000313" key="2">
    <source>
        <dbReference type="EMBL" id="KWV87258.1"/>
    </source>
</evidence>
<dbReference type="Pfam" id="PF13602">
    <property type="entry name" value="ADH_zinc_N_2"/>
    <property type="match status" value="1"/>
</dbReference>
<dbReference type="SUPFAM" id="SSF50129">
    <property type="entry name" value="GroES-like"/>
    <property type="match status" value="1"/>
</dbReference>
<dbReference type="EMBL" id="LCYA01000078">
    <property type="protein sequence ID" value="KWV87258.1"/>
    <property type="molecule type" value="Genomic_DNA"/>
</dbReference>
<protein>
    <submittedName>
        <fullName evidence="3">NADP-dependent oxidoreductase</fullName>
    </submittedName>
    <submittedName>
        <fullName evidence="2">Zinc-type alcohol dehydrogenase-like protein</fullName>
    </submittedName>
</protein>
<dbReference type="CDD" id="cd05289">
    <property type="entry name" value="MDR_like_2"/>
    <property type="match status" value="1"/>
</dbReference>
<dbReference type="Proteomes" id="UP000239731">
    <property type="component" value="Unassembled WGS sequence"/>
</dbReference>
<name>A0A109LGR0_PSEFL</name>
<dbReference type="AlphaFoldDB" id="A0A109LGR0"/>
<comment type="caution">
    <text evidence="2">The sequence shown here is derived from an EMBL/GenBank/DDBJ whole genome shotgun (WGS) entry which is preliminary data.</text>
</comment>
<dbReference type="InterPro" id="IPR013154">
    <property type="entry name" value="ADH-like_N"/>
</dbReference>
<evidence type="ECO:0000313" key="5">
    <source>
        <dbReference type="Proteomes" id="UP000239731"/>
    </source>
</evidence>
<organism evidence="2 4">
    <name type="scientific">Pseudomonas fluorescens</name>
    <dbReference type="NCBI Taxonomy" id="294"/>
    <lineage>
        <taxon>Bacteria</taxon>
        <taxon>Pseudomonadati</taxon>
        <taxon>Pseudomonadota</taxon>
        <taxon>Gammaproteobacteria</taxon>
        <taxon>Pseudomonadales</taxon>
        <taxon>Pseudomonadaceae</taxon>
        <taxon>Pseudomonas</taxon>
    </lineage>
</organism>
<evidence type="ECO:0000259" key="1">
    <source>
        <dbReference type="SMART" id="SM00829"/>
    </source>
</evidence>
<gene>
    <name evidence="3" type="ORF">C7A10_14310</name>
    <name evidence="2" type="ORF">PFLmoz3_03106</name>
</gene>
<dbReference type="Pfam" id="PF08240">
    <property type="entry name" value="ADH_N"/>
    <property type="match status" value="1"/>
</dbReference>
<evidence type="ECO:0000313" key="3">
    <source>
        <dbReference type="EMBL" id="PRW92519.1"/>
    </source>
</evidence>
<accession>A0A109LGR0</accession>
<dbReference type="InterPro" id="IPR036291">
    <property type="entry name" value="NAD(P)-bd_dom_sf"/>
</dbReference>
<dbReference type="RefSeq" id="WP_060764450.1">
    <property type="nucleotide sequence ID" value="NZ_LCYA01000078.1"/>
</dbReference>
<dbReference type="InterPro" id="IPR011032">
    <property type="entry name" value="GroES-like_sf"/>
</dbReference>
<dbReference type="Gene3D" id="3.40.50.720">
    <property type="entry name" value="NAD(P)-binding Rossmann-like Domain"/>
    <property type="match status" value="1"/>
</dbReference>
<evidence type="ECO:0000313" key="4">
    <source>
        <dbReference type="Proteomes" id="UP000061348"/>
    </source>
</evidence>
<dbReference type="Proteomes" id="UP000061348">
    <property type="component" value="Unassembled WGS sequence"/>
</dbReference>
<dbReference type="PANTHER" id="PTHR11695:SF294">
    <property type="entry name" value="RETICULON-4-INTERACTING PROTEIN 1, MITOCHONDRIAL"/>
    <property type="match status" value="1"/>
</dbReference>
<proteinExistence type="predicted"/>
<reference evidence="2 4" key="1">
    <citation type="submission" date="2015-05" db="EMBL/GenBank/DDBJ databases">
        <title>A genomic and transcriptomic approach to investigate the blue pigment phenotype in Pseudomonas fluorescens.</title>
        <authorList>
            <person name="Andreani N.A."/>
            <person name="Cardazzo B."/>
        </authorList>
    </citation>
    <scope>NUCLEOTIDE SEQUENCE [LARGE SCALE GENOMIC DNA]</scope>
    <source>
        <strain evidence="2 4">Ps_22</strain>
    </source>
</reference>
<feature type="domain" description="Enoyl reductase (ER)" evidence="1">
    <location>
        <begin position="14"/>
        <end position="329"/>
    </location>
</feature>
<dbReference type="GO" id="GO:0016491">
    <property type="term" value="F:oxidoreductase activity"/>
    <property type="evidence" value="ECO:0007669"/>
    <property type="project" value="InterPro"/>
</dbReference>
<dbReference type="PATRIC" id="fig|294.194.peg.3448"/>
<dbReference type="Gene3D" id="3.90.180.10">
    <property type="entry name" value="Medium-chain alcohol dehydrogenases, catalytic domain"/>
    <property type="match status" value="1"/>
</dbReference>
<dbReference type="EMBL" id="PVUH01000008">
    <property type="protein sequence ID" value="PRW92519.1"/>
    <property type="molecule type" value="Genomic_DNA"/>
</dbReference>
<sequence length="342" mass="36560">MKAFSIERYGKQPGRLIETPAPVVGEHDVLVQVRASSVNVLDAKIAKGEFKLILPYALPLTLGNDLAGVVLRVGAAVRRFKPGDEVYARPPQQRIGTFAERIAVHEDALARKPDNITMEQAASLPLVALTAWQVLVETAKLKKGQKVFIHAGSGGVGSIAIQLAKHLGAFVATTTSTANVEWVKALGADVVIDYKQQAFEAVLRDYDVVLNSLGPDALAKSLKTLKPGGQLISISGPPTPAFARAQNLPWVLGLVMGLLSSGIRRKARKQGVSYEFVFMRASGAQLEEITALVESGSIRPVIDRTFPFESTAAALDYVEQGRAKGKVVITMETAPPDAHPAG</sequence>
<dbReference type="SUPFAM" id="SSF51735">
    <property type="entry name" value="NAD(P)-binding Rossmann-fold domains"/>
    <property type="match status" value="1"/>
</dbReference>